<reference evidence="2" key="1">
    <citation type="journal article" date="2017" name="Genome Biol.">
        <title>Comparative genomics reveals high biological diversity and specific adaptations in the industrially and medically important fungal genus Aspergillus.</title>
        <authorList>
            <person name="de Vries R.P."/>
            <person name="Riley R."/>
            <person name="Wiebenga A."/>
            <person name="Aguilar-Osorio G."/>
            <person name="Amillis S."/>
            <person name="Uchima C.A."/>
            <person name="Anderluh G."/>
            <person name="Asadollahi M."/>
            <person name="Askin M."/>
            <person name="Barry K."/>
            <person name="Battaglia E."/>
            <person name="Bayram O."/>
            <person name="Benocci T."/>
            <person name="Braus-Stromeyer S.A."/>
            <person name="Caldana C."/>
            <person name="Canovas D."/>
            <person name="Cerqueira G.C."/>
            <person name="Chen F."/>
            <person name="Chen W."/>
            <person name="Choi C."/>
            <person name="Clum A."/>
            <person name="Dos Santos R.A."/>
            <person name="Damasio A.R."/>
            <person name="Diallinas G."/>
            <person name="Emri T."/>
            <person name="Fekete E."/>
            <person name="Flipphi M."/>
            <person name="Freyberg S."/>
            <person name="Gallo A."/>
            <person name="Gournas C."/>
            <person name="Habgood R."/>
            <person name="Hainaut M."/>
            <person name="Harispe M.L."/>
            <person name="Henrissat B."/>
            <person name="Hilden K.S."/>
            <person name="Hope R."/>
            <person name="Hossain A."/>
            <person name="Karabika E."/>
            <person name="Karaffa L."/>
            <person name="Karanyi Z."/>
            <person name="Krasevec N."/>
            <person name="Kuo A."/>
            <person name="Kusch H."/>
            <person name="LaButti K."/>
            <person name="Lagendijk E.L."/>
            <person name="Lapidus A."/>
            <person name="Levasseur A."/>
            <person name="Lindquist E."/>
            <person name="Lipzen A."/>
            <person name="Logrieco A.F."/>
            <person name="MacCabe A."/>
            <person name="Maekelae M.R."/>
            <person name="Malavazi I."/>
            <person name="Melin P."/>
            <person name="Meyer V."/>
            <person name="Mielnichuk N."/>
            <person name="Miskei M."/>
            <person name="Molnar A.P."/>
            <person name="Mule G."/>
            <person name="Ngan C.Y."/>
            <person name="Orejas M."/>
            <person name="Orosz E."/>
            <person name="Ouedraogo J.P."/>
            <person name="Overkamp K.M."/>
            <person name="Park H.-S."/>
            <person name="Perrone G."/>
            <person name="Piumi F."/>
            <person name="Punt P.J."/>
            <person name="Ram A.F."/>
            <person name="Ramon A."/>
            <person name="Rauscher S."/>
            <person name="Record E."/>
            <person name="Riano-Pachon D.M."/>
            <person name="Robert V."/>
            <person name="Roehrig J."/>
            <person name="Ruller R."/>
            <person name="Salamov A."/>
            <person name="Salih N.S."/>
            <person name="Samson R.A."/>
            <person name="Sandor E."/>
            <person name="Sanguinetti M."/>
            <person name="Schuetze T."/>
            <person name="Sepcic K."/>
            <person name="Shelest E."/>
            <person name="Sherlock G."/>
            <person name="Sophianopoulou V."/>
            <person name="Squina F.M."/>
            <person name="Sun H."/>
            <person name="Susca A."/>
            <person name="Todd R.B."/>
            <person name="Tsang A."/>
            <person name="Unkles S.E."/>
            <person name="van de Wiele N."/>
            <person name="van Rossen-Uffink D."/>
            <person name="Oliveira J.V."/>
            <person name="Vesth T.C."/>
            <person name="Visser J."/>
            <person name="Yu J.-H."/>
            <person name="Zhou M."/>
            <person name="Andersen M.R."/>
            <person name="Archer D.B."/>
            <person name="Baker S.E."/>
            <person name="Benoit I."/>
            <person name="Brakhage A.A."/>
            <person name="Braus G.H."/>
            <person name="Fischer R."/>
            <person name="Frisvad J.C."/>
            <person name="Goldman G.H."/>
            <person name="Houbraken J."/>
            <person name="Oakley B."/>
            <person name="Pocsi I."/>
            <person name="Scazzocchio C."/>
            <person name="Seiboth B."/>
            <person name="vanKuyk P.A."/>
            <person name="Wortman J."/>
            <person name="Dyer P.S."/>
            <person name="Grigoriev I.V."/>
        </authorList>
    </citation>
    <scope>NUCLEOTIDE SEQUENCE [LARGE SCALE GENOMIC DNA]</scope>
    <source>
        <strain evidence="2">ITEM 5010</strain>
    </source>
</reference>
<dbReference type="VEuPathDB" id="FungiDB:ASPCADRAFT_517002"/>
<keyword evidence="2" id="KW-1185">Reference proteome</keyword>
<evidence type="ECO:0000313" key="1">
    <source>
        <dbReference type="EMBL" id="OOF93374.1"/>
    </source>
</evidence>
<sequence>MKRWYSLYDSLSDISNFKRSLAPPPGKRNEGLPKICDSNDNCLSVPKSEYEEFQSFLWSVGNATQGSSGELIPRARAPKICDSKKKTLSKFKTKSYPNVGTLSNSRQFFGVVKSAAKSAICNGLPVTLGQRVLGTNYVIEHVTELQTPAQFATSMLSG</sequence>
<dbReference type="Proteomes" id="UP000188318">
    <property type="component" value="Unassembled WGS sequence"/>
</dbReference>
<name>A0A1R3RFX4_ASPC5</name>
<organism evidence="1 2">
    <name type="scientific">Aspergillus carbonarius (strain ITEM 5010)</name>
    <dbReference type="NCBI Taxonomy" id="602072"/>
    <lineage>
        <taxon>Eukaryota</taxon>
        <taxon>Fungi</taxon>
        <taxon>Dikarya</taxon>
        <taxon>Ascomycota</taxon>
        <taxon>Pezizomycotina</taxon>
        <taxon>Eurotiomycetes</taxon>
        <taxon>Eurotiomycetidae</taxon>
        <taxon>Eurotiales</taxon>
        <taxon>Aspergillaceae</taxon>
        <taxon>Aspergillus</taxon>
        <taxon>Aspergillus subgen. Circumdati</taxon>
    </lineage>
</organism>
<protein>
    <submittedName>
        <fullName evidence="1">Uncharacterized protein</fullName>
    </submittedName>
</protein>
<gene>
    <name evidence="1" type="ORF">ASPCADRAFT_517002</name>
</gene>
<proteinExistence type="predicted"/>
<accession>A0A1R3RFX4</accession>
<dbReference type="STRING" id="602072.A0A1R3RFX4"/>
<evidence type="ECO:0000313" key="2">
    <source>
        <dbReference type="Proteomes" id="UP000188318"/>
    </source>
</evidence>
<feature type="non-terminal residue" evidence="1">
    <location>
        <position position="158"/>
    </location>
</feature>
<dbReference type="EMBL" id="KV907504">
    <property type="protein sequence ID" value="OOF93374.1"/>
    <property type="molecule type" value="Genomic_DNA"/>
</dbReference>
<dbReference type="AlphaFoldDB" id="A0A1R3RFX4"/>
<dbReference type="OrthoDB" id="73875at2759"/>